<accession>A0ABQ5F8X1</accession>
<keyword evidence="2" id="KW-1185">Reference proteome</keyword>
<dbReference type="Proteomes" id="UP001151760">
    <property type="component" value="Unassembled WGS sequence"/>
</dbReference>
<evidence type="ECO:0000313" key="1">
    <source>
        <dbReference type="EMBL" id="GJT59449.1"/>
    </source>
</evidence>
<protein>
    <submittedName>
        <fullName evidence="1">Uncharacterized protein</fullName>
    </submittedName>
</protein>
<proteinExistence type="predicted"/>
<sequence>MHHVMAMKHWLVHKQTAFGKDKSNPLIVGSLLKTTRLSIDLVVYNKELAIPEQMATGKGISNPLMAGSLPKITNPTELDVAVLLKRQVADEDG</sequence>
<reference evidence="1" key="1">
    <citation type="journal article" date="2022" name="Int. J. Mol. Sci.">
        <title>Draft Genome of Tanacetum Coccineum: Genomic Comparison of Closely Related Tanacetum-Family Plants.</title>
        <authorList>
            <person name="Yamashiro T."/>
            <person name="Shiraishi A."/>
            <person name="Nakayama K."/>
            <person name="Satake H."/>
        </authorList>
    </citation>
    <scope>NUCLEOTIDE SEQUENCE</scope>
</reference>
<organism evidence="1 2">
    <name type="scientific">Tanacetum coccineum</name>
    <dbReference type="NCBI Taxonomy" id="301880"/>
    <lineage>
        <taxon>Eukaryota</taxon>
        <taxon>Viridiplantae</taxon>
        <taxon>Streptophyta</taxon>
        <taxon>Embryophyta</taxon>
        <taxon>Tracheophyta</taxon>
        <taxon>Spermatophyta</taxon>
        <taxon>Magnoliopsida</taxon>
        <taxon>eudicotyledons</taxon>
        <taxon>Gunneridae</taxon>
        <taxon>Pentapetalae</taxon>
        <taxon>asterids</taxon>
        <taxon>campanulids</taxon>
        <taxon>Asterales</taxon>
        <taxon>Asteraceae</taxon>
        <taxon>Asteroideae</taxon>
        <taxon>Anthemideae</taxon>
        <taxon>Anthemidinae</taxon>
        <taxon>Tanacetum</taxon>
    </lineage>
</organism>
<comment type="caution">
    <text evidence="1">The sequence shown here is derived from an EMBL/GenBank/DDBJ whole genome shotgun (WGS) entry which is preliminary data.</text>
</comment>
<name>A0ABQ5F8X1_9ASTR</name>
<dbReference type="EMBL" id="BQNB010017111">
    <property type="protein sequence ID" value="GJT59449.1"/>
    <property type="molecule type" value="Genomic_DNA"/>
</dbReference>
<reference evidence="1" key="2">
    <citation type="submission" date="2022-01" db="EMBL/GenBank/DDBJ databases">
        <authorList>
            <person name="Yamashiro T."/>
            <person name="Shiraishi A."/>
            <person name="Satake H."/>
            <person name="Nakayama K."/>
        </authorList>
    </citation>
    <scope>NUCLEOTIDE SEQUENCE</scope>
</reference>
<evidence type="ECO:0000313" key="2">
    <source>
        <dbReference type="Proteomes" id="UP001151760"/>
    </source>
</evidence>
<gene>
    <name evidence="1" type="ORF">Tco_1002982</name>
</gene>